<reference evidence="3" key="1">
    <citation type="submission" date="2025-08" db="UniProtKB">
        <authorList>
            <consortium name="RefSeq"/>
        </authorList>
    </citation>
    <scope>IDENTIFICATION</scope>
    <source>
        <tissue evidence="3">Whole Larva</tissue>
    </source>
</reference>
<dbReference type="RefSeq" id="XP_017786017.1">
    <property type="nucleotide sequence ID" value="XM_017930528.1"/>
</dbReference>
<dbReference type="GeneID" id="108569107"/>
<feature type="chain" id="PRO_5045076221" evidence="1">
    <location>
        <begin position="19"/>
        <end position="372"/>
    </location>
</feature>
<protein>
    <submittedName>
        <fullName evidence="3">Uncharacterized protein LOC108569107</fullName>
    </submittedName>
</protein>
<name>A0ABM1NGR7_NICVS</name>
<sequence>MHLKLFCVFTLCAVSTSAFTNNEAIRDRIIAAIKTKFENFNFDFGYINDKLSMFNLPSINSNLLDIILSSYNTSLVDVGELVANSNGNILDVIESANNLFECDLLYIEGDKLQVNLDAFNEITTKVKELQVAKFFAHHKILGYVVRKYVDFKNSTFYPEIKKQVLATSIPLDRILAQILVRPKVFALETKAALVQQNATVLEQILKPLKEAVSTLAVSMKDIVHRSAEEAISAAKSLYRDGEPEDFFESVYASTVNVAVLQIEKLLNSIVKIVDTFLDRAITDDVALKRMSREVEEIKELTFFQKLTTSINKTLKKFLNSITISLNKLTEGYLKDMLLTAGAMIGGLINKIFPNYEQQLAFRALPLIANNNF</sequence>
<evidence type="ECO:0000256" key="1">
    <source>
        <dbReference type="SAM" id="SignalP"/>
    </source>
</evidence>
<gene>
    <name evidence="3" type="primary">LOC108569107</name>
</gene>
<proteinExistence type="predicted"/>
<evidence type="ECO:0000313" key="2">
    <source>
        <dbReference type="Proteomes" id="UP000695000"/>
    </source>
</evidence>
<feature type="signal peptide" evidence="1">
    <location>
        <begin position="1"/>
        <end position="18"/>
    </location>
</feature>
<keyword evidence="2" id="KW-1185">Reference proteome</keyword>
<dbReference type="Proteomes" id="UP000695000">
    <property type="component" value="Unplaced"/>
</dbReference>
<organism evidence="2 3">
    <name type="scientific">Nicrophorus vespilloides</name>
    <name type="common">Boreal carrion beetle</name>
    <dbReference type="NCBI Taxonomy" id="110193"/>
    <lineage>
        <taxon>Eukaryota</taxon>
        <taxon>Metazoa</taxon>
        <taxon>Ecdysozoa</taxon>
        <taxon>Arthropoda</taxon>
        <taxon>Hexapoda</taxon>
        <taxon>Insecta</taxon>
        <taxon>Pterygota</taxon>
        <taxon>Neoptera</taxon>
        <taxon>Endopterygota</taxon>
        <taxon>Coleoptera</taxon>
        <taxon>Polyphaga</taxon>
        <taxon>Staphyliniformia</taxon>
        <taxon>Silphidae</taxon>
        <taxon>Nicrophorinae</taxon>
        <taxon>Nicrophorus</taxon>
    </lineage>
</organism>
<accession>A0ABM1NGR7</accession>
<evidence type="ECO:0000313" key="3">
    <source>
        <dbReference type="RefSeq" id="XP_017786017.1"/>
    </source>
</evidence>
<keyword evidence="1" id="KW-0732">Signal</keyword>